<comment type="caution">
    <text evidence="1">The sequence shown here is derived from an EMBL/GenBank/DDBJ whole genome shotgun (WGS) entry which is preliminary data.</text>
</comment>
<evidence type="ECO:0008006" key="3">
    <source>
        <dbReference type="Google" id="ProtNLM"/>
    </source>
</evidence>
<evidence type="ECO:0000313" key="2">
    <source>
        <dbReference type="Proteomes" id="UP000254711"/>
    </source>
</evidence>
<dbReference type="Proteomes" id="UP000254711">
    <property type="component" value="Unassembled WGS sequence"/>
</dbReference>
<dbReference type="EMBL" id="QQSY01000001">
    <property type="protein sequence ID" value="RDI99304.1"/>
    <property type="molecule type" value="Genomic_DNA"/>
</dbReference>
<dbReference type="AlphaFoldDB" id="A0A370K9H9"/>
<organism evidence="1 2">
    <name type="scientific">Dyella solisilvae</name>
    <dbReference type="NCBI Taxonomy" id="1920168"/>
    <lineage>
        <taxon>Bacteria</taxon>
        <taxon>Pseudomonadati</taxon>
        <taxon>Pseudomonadota</taxon>
        <taxon>Gammaproteobacteria</taxon>
        <taxon>Lysobacterales</taxon>
        <taxon>Rhodanobacteraceae</taxon>
        <taxon>Dyella</taxon>
    </lineage>
</organism>
<accession>A0A370K9H9</accession>
<proteinExistence type="predicted"/>
<keyword evidence="2" id="KW-1185">Reference proteome</keyword>
<sequence>MRSVKDWALQQGHEYQFVDDRLFDYVPAQIMQTPPSTVLPLTDLARLGLLKDLLNSGYDRAIWVDADVLVFRPEYFRIPDLCGGMLCREVWTYEDENKQIRHRPGINNAVAAFDRGHPLLDFLHHAALELFAHLRPEQIHSSRIGTDFYTLLGRIYPMRLLTQVACFSPIITRALLSGEQTYLLREYGDQFGDPFHAVNLSRFKLVEDAAKEAPQVRDVMSEEQLLRLKFTTMKNFGTHS</sequence>
<evidence type="ECO:0000313" key="1">
    <source>
        <dbReference type="EMBL" id="RDI99304.1"/>
    </source>
</evidence>
<protein>
    <recommendedName>
        <fullName evidence="3">Nucleotide-diphospho-sugar transferase domain-containing protein</fullName>
    </recommendedName>
</protein>
<reference evidence="1 2" key="1">
    <citation type="submission" date="2018-07" db="EMBL/GenBank/DDBJ databases">
        <title>Dyella solisilvae sp. nov., isolated from the pine and broad-leaved mixed forest soil.</title>
        <authorList>
            <person name="Gao Z."/>
            <person name="Qiu L."/>
        </authorList>
    </citation>
    <scope>NUCLEOTIDE SEQUENCE [LARGE SCALE GENOMIC DNA]</scope>
    <source>
        <strain evidence="1 2">DHG54</strain>
    </source>
</reference>
<name>A0A370K9H9_9GAMM</name>
<gene>
    <name evidence="1" type="ORF">DVT68_00095</name>
</gene>